<organism evidence="2 3">
    <name type="scientific">Natronorubrum sulfidifaciens JCM 14089</name>
    <dbReference type="NCBI Taxonomy" id="1230460"/>
    <lineage>
        <taxon>Archaea</taxon>
        <taxon>Methanobacteriati</taxon>
        <taxon>Methanobacteriota</taxon>
        <taxon>Stenosarchaea group</taxon>
        <taxon>Halobacteria</taxon>
        <taxon>Halobacteriales</taxon>
        <taxon>Natrialbaceae</taxon>
        <taxon>Natronorubrum</taxon>
    </lineage>
</organism>
<dbReference type="OrthoDB" id="323192at2157"/>
<feature type="domain" description="DNA-directed DNA polymerase family B exonuclease" evidence="1">
    <location>
        <begin position="68"/>
        <end position="115"/>
    </location>
</feature>
<evidence type="ECO:0000259" key="1">
    <source>
        <dbReference type="Pfam" id="PF03104"/>
    </source>
</evidence>
<accession>L9WAZ8</accession>
<protein>
    <recommendedName>
        <fullName evidence="1">DNA-directed DNA polymerase family B exonuclease domain-containing protein</fullName>
    </recommendedName>
</protein>
<dbReference type="EMBL" id="AOHX01000029">
    <property type="protein sequence ID" value="ELY46670.1"/>
    <property type="molecule type" value="Genomic_DNA"/>
</dbReference>
<gene>
    <name evidence="2" type="ORF">C495_06168</name>
</gene>
<dbReference type="InterPro" id="IPR006133">
    <property type="entry name" value="DNA-dir_DNA_pol_B_exonuc"/>
</dbReference>
<dbReference type="eggNOG" id="arCOG03130">
    <property type="taxonomic scope" value="Archaea"/>
</dbReference>
<proteinExistence type="predicted"/>
<dbReference type="RefSeq" id="WP_008161003.1">
    <property type="nucleotide sequence ID" value="NZ_AOHX01000029.1"/>
</dbReference>
<sequence>MRYTNRIKQTVADPSPAGEGGEIALDIEAINIVEKPDLNFDDASHWSVFCVSLAHRPEGSNAVDTRVLWRQGPTVCDELELIDRVTDWIRDRSPELLLTYNGKSYALPILRHRASVTSKECPGSHVVEADLDMLLDSIRHEDLFPSVRERYNRNVSLESALKDNGIETPTVELDGREVSGEDMPVLGLRILRDEATDEELKAVAEYAKSDVKQLVTLRDSLSE</sequence>
<dbReference type="GO" id="GO:0003676">
    <property type="term" value="F:nucleic acid binding"/>
    <property type="evidence" value="ECO:0007669"/>
    <property type="project" value="InterPro"/>
</dbReference>
<dbReference type="Pfam" id="PF03104">
    <property type="entry name" value="DNA_pol_B_exo1"/>
    <property type="match status" value="1"/>
</dbReference>
<evidence type="ECO:0000313" key="2">
    <source>
        <dbReference type="EMBL" id="ELY46670.1"/>
    </source>
</evidence>
<dbReference type="InterPro" id="IPR012337">
    <property type="entry name" value="RNaseH-like_sf"/>
</dbReference>
<dbReference type="Proteomes" id="UP000011661">
    <property type="component" value="Unassembled WGS sequence"/>
</dbReference>
<dbReference type="SUPFAM" id="SSF53098">
    <property type="entry name" value="Ribonuclease H-like"/>
    <property type="match status" value="1"/>
</dbReference>
<evidence type="ECO:0000313" key="3">
    <source>
        <dbReference type="Proteomes" id="UP000011661"/>
    </source>
</evidence>
<dbReference type="InterPro" id="IPR036397">
    <property type="entry name" value="RNaseH_sf"/>
</dbReference>
<keyword evidence="3" id="KW-1185">Reference proteome</keyword>
<name>L9WAZ8_9EURY</name>
<reference evidence="2 3" key="1">
    <citation type="journal article" date="2014" name="PLoS Genet.">
        <title>Phylogenetically driven sequencing of extremely halophilic archaea reveals strategies for static and dynamic osmo-response.</title>
        <authorList>
            <person name="Becker E.A."/>
            <person name="Seitzer P.M."/>
            <person name="Tritt A."/>
            <person name="Larsen D."/>
            <person name="Krusor M."/>
            <person name="Yao A.I."/>
            <person name="Wu D."/>
            <person name="Madern D."/>
            <person name="Eisen J.A."/>
            <person name="Darling A.E."/>
            <person name="Facciotti M.T."/>
        </authorList>
    </citation>
    <scope>NUCLEOTIDE SEQUENCE [LARGE SCALE GENOMIC DNA]</scope>
    <source>
        <strain evidence="2 3">JCM 14089</strain>
    </source>
</reference>
<dbReference type="AlphaFoldDB" id="L9WAZ8"/>
<dbReference type="Gene3D" id="3.30.420.10">
    <property type="entry name" value="Ribonuclease H-like superfamily/Ribonuclease H"/>
    <property type="match status" value="1"/>
</dbReference>
<comment type="caution">
    <text evidence="2">The sequence shown here is derived from an EMBL/GenBank/DDBJ whole genome shotgun (WGS) entry which is preliminary data.</text>
</comment>